<protein>
    <submittedName>
        <fullName evidence="2">Uncharacterized protein</fullName>
    </submittedName>
</protein>
<dbReference type="AlphaFoldDB" id="A0A2A9PIS7"/>
<gene>
    <name evidence="2" type="ORF">XA68_17882</name>
</gene>
<dbReference type="OrthoDB" id="5419928at2759"/>
<reference evidence="2 3" key="2">
    <citation type="journal article" date="2017" name="Sci. Rep.">
        <title>Ant-infecting Ophiocordyceps genomes reveal a high diversity of potential behavioral manipulation genes and a possible major role for enterotoxins.</title>
        <authorList>
            <person name="de Bekker C."/>
            <person name="Ohm R.A."/>
            <person name="Evans H.C."/>
            <person name="Brachmann A."/>
            <person name="Hughes D.P."/>
        </authorList>
    </citation>
    <scope>NUCLEOTIDE SEQUENCE [LARGE SCALE GENOMIC DNA]</scope>
    <source>
        <strain evidence="2 3">SC16a</strain>
    </source>
</reference>
<comment type="caution">
    <text evidence="2">The sequence shown here is derived from an EMBL/GenBank/DDBJ whole genome shotgun (WGS) entry which is preliminary data.</text>
</comment>
<sequence>MSSSATKLSIDQVLDEERKEEELKQTRVLEAFHYRLLVEQGGRPAYPIDLMEEITKNPELYANLLRPWQTFLGVGAIRVSESVFQVQVDRWRDFRTWQREMRGMYDHKTEFSLFVDYCKSLGDIYKLAHGGCEAKSDVSTDEKRFDLKESHRRLLQHGLLDMNGKGGTRLYFEAVKRRLADHGFTQKFQLRQCPSEQDKLATWMEYLCYEYSILDKYIRLEQRLEAELGKPFWQLMEAGNIRLGQTSQTLATQRTSLRAMTKRDKAAKDLESAVAAAYLSKRWGGSFRPGQRDDVKTAIAGICEANASLRSVVRRDAAFTDLLLRKVIRPNREKSIAERHRILTQWALEQVSLVEAELKGSEASSKGRGTKRRSRHDEDKDGEDDEDENDDVGAASIESPRAEKQKRVERDIKPLEHEADQPSSVERPLKRSRTDASGIGSPQA</sequence>
<keyword evidence="3" id="KW-1185">Reference proteome</keyword>
<feature type="region of interest" description="Disordered" evidence="1">
    <location>
        <begin position="358"/>
        <end position="444"/>
    </location>
</feature>
<accession>A0A2A9PIS7</accession>
<feature type="compositionally biased region" description="Acidic residues" evidence="1">
    <location>
        <begin position="380"/>
        <end position="391"/>
    </location>
</feature>
<organism evidence="2 3">
    <name type="scientific">Ophiocordyceps unilateralis</name>
    <name type="common">Zombie-ant fungus</name>
    <name type="synonym">Torrubia unilateralis</name>
    <dbReference type="NCBI Taxonomy" id="268505"/>
    <lineage>
        <taxon>Eukaryota</taxon>
        <taxon>Fungi</taxon>
        <taxon>Dikarya</taxon>
        <taxon>Ascomycota</taxon>
        <taxon>Pezizomycotina</taxon>
        <taxon>Sordariomycetes</taxon>
        <taxon>Hypocreomycetidae</taxon>
        <taxon>Hypocreales</taxon>
        <taxon>Ophiocordycipitaceae</taxon>
        <taxon>Ophiocordyceps</taxon>
    </lineage>
</organism>
<evidence type="ECO:0000313" key="2">
    <source>
        <dbReference type="EMBL" id="PFH61248.1"/>
    </source>
</evidence>
<name>A0A2A9PIS7_OPHUN</name>
<dbReference type="Proteomes" id="UP000037136">
    <property type="component" value="Unassembled WGS sequence"/>
</dbReference>
<proteinExistence type="predicted"/>
<feature type="compositionally biased region" description="Basic and acidic residues" evidence="1">
    <location>
        <begin position="400"/>
        <end position="420"/>
    </location>
</feature>
<evidence type="ECO:0000313" key="3">
    <source>
        <dbReference type="Proteomes" id="UP000037136"/>
    </source>
</evidence>
<evidence type="ECO:0000256" key="1">
    <source>
        <dbReference type="SAM" id="MobiDB-lite"/>
    </source>
</evidence>
<dbReference type="EMBL" id="LAZP02000082">
    <property type="protein sequence ID" value="PFH61248.1"/>
    <property type="molecule type" value="Genomic_DNA"/>
</dbReference>
<reference evidence="2 3" key="1">
    <citation type="journal article" date="2015" name="BMC Genomics">
        <title>Gene expression during zombie ant biting behavior reflects the complexity underlying fungal parasitic behavioral manipulation.</title>
        <authorList>
            <person name="de Bekker C."/>
            <person name="Ohm R.A."/>
            <person name="Loreto R.G."/>
            <person name="Sebastian A."/>
            <person name="Albert I."/>
            <person name="Merrow M."/>
            <person name="Brachmann A."/>
            <person name="Hughes D.P."/>
        </authorList>
    </citation>
    <scope>NUCLEOTIDE SEQUENCE [LARGE SCALE GENOMIC DNA]</scope>
    <source>
        <strain evidence="2 3">SC16a</strain>
    </source>
</reference>
<dbReference type="STRING" id="268505.A0A2A9PIS7"/>